<dbReference type="PATRIC" id="fig|476272.21.peg.2026"/>
<accession>C0CMA5</accession>
<dbReference type="EMBL" id="ACBZ01000101">
    <property type="protein sequence ID" value="EEG49175.1"/>
    <property type="molecule type" value="Genomic_DNA"/>
</dbReference>
<dbReference type="eggNOG" id="COG3646">
    <property type="taxonomic scope" value="Bacteria"/>
</dbReference>
<evidence type="ECO:0000259" key="2">
    <source>
        <dbReference type="Pfam" id="PF10552"/>
    </source>
</evidence>
<name>C0CMA5_BLAHS</name>
<dbReference type="Proteomes" id="UP000003100">
    <property type="component" value="Unassembled WGS sequence"/>
</dbReference>
<dbReference type="InterPro" id="IPR018875">
    <property type="entry name" value="Antirepressor_Ant_N"/>
</dbReference>
<dbReference type="Pfam" id="PF10552">
    <property type="entry name" value="ORF6C"/>
    <property type="match status" value="1"/>
</dbReference>
<feature type="domain" description="ORF6C" evidence="2">
    <location>
        <begin position="137"/>
        <end position="250"/>
    </location>
</feature>
<feature type="domain" description="Antirepressor protein ant N-terminal" evidence="1">
    <location>
        <begin position="8"/>
        <end position="125"/>
    </location>
</feature>
<organism evidence="3 4">
    <name type="scientific">Blautia hydrogenotrophica (strain DSM 10507 / JCM 14656 / S5a33)</name>
    <name type="common">Ruminococcus hydrogenotrophicus</name>
    <dbReference type="NCBI Taxonomy" id="476272"/>
    <lineage>
        <taxon>Bacteria</taxon>
        <taxon>Bacillati</taxon>
        <taxon>Bacillota</taxon>
        <taxon>Clostridia</taxon>
        <taxon>Lachnospirales</taxon>
        <taxon>Lachnospiraceae</taxon>
        <taxon>Blautia</taxon>
    </lineage>
</organism>
<reference evidence="3 4" key="2">
    <citation type="submission" date="2009-02" db="EMBL/GenBank/DDBJ databases">
        <title>Draft genome sequence of Blautia hydrogenotrophica DSM 10507 (Ruminococcus hydrogenotrophicus DSM 10507).</title>
        <authorList>
            <person name="Sudarsanam P."/>
            <person name="Ley R."/>
            <person name="Guruge J."/>
            <person name="Turnbaugh P.J."/>
            <person name="Mahowald M."/>
            <person name="Liep D."/>
            <person name="Gordon J."/>
        </authorList>
    </citation>
    <scope>NUCLEOTIDE SEQUENCE [LARGE SCALE GENOMIC DNA]</scope>
    <source>
        <strain evidence="4">DSM 10507 / JCM 14656 / S5a33</strain>
    </source>
</reference>
<reference evidence="3 4" key="1">
    <citation type="submission" date="2009-01" db="EMBL/GenBank/DDBJ databases">
        <authorList>
            <person name="Fulton L."/>
            <person name="Clifton S."/>
            <person name="Fulton B."/>
            <person name="Xu J."/>
            <person name="Minx P."/>
            <person name="Pepin K.H."/>
            <person name="Johnson M."/>
            <person name="Bhonagiri V."/>
            <person name="Nash W.E."/>
            <person name="Mardis E.R."/>
            <person name="Wilson R.K."/>
        </authorList>
    </citation>
    <scope>NUCLEOTIDE SEQUENCE [LARGE SCALE GENOMIC DNA]</scope>
    <source>
        <strain evidence="4">DSM 10507 / JCM 14656 / S5a33</strain>
    </source>
</reference>
<sequence length="261" mass="29858">MNDLIIKNVNVLGDSILAAKDSKGNIWVGINAFCRGLDMNKKQRDWQVKRVQDDKTLSKGCREFSAGIFDPSNSVYALRLDFVPLWLAKISITNNMEDEHPELAKKLLNYQLKAKDILANAFIEKKQSENPATLQQQIQLIAQGTTELYQKVDTLAERMDKFEQDLPLLPVNADELSHTVKKRVVEVLGGKDSNAYHNKSISQTAFSDAYRNLKYNFGVNSYKNIKRCQMDIALRIAREYQPPVFLEERIRNCNSQMTLDI</sequence>
<comment type="caution">
    <text evidence="3">The sequence shown here is derived from an EMBL/GenBank/DDBJ whole genome shotgun (WGS) entry which is preliminary data.</text>
</comment>
<dbReference type="GeneID" id="86822280"/>
<dbReference type="HOGENOM" id="CLU_1064225_0_0_9"/>
<evidence type="ECO:0008006" key="5">
    <source>
        <dbReference type="Google" id="ProtNLM"/>
    </source>
</evidence>
<dbReference type="InterPro" id="IPR018878">
    <property type="entry name" value="ORF6C_dom"/>
</dbReference>
<evidence type="ECO:0000313" key="3">
    <source>
        <dbReference type="EMBL" id="EEG49175.1"/>
    </source>
</evidence>
<gene>
    <name evidence="3" type="ORF">RUMHYD_01986</name>
</gene>
<evidence type="ECO:0000259" key="1">
    <source>
        <dbReference type="Pfam" id="PF10547"/>
    </source>
</evidence>
<keyword evidence="4" id="KW-1185">Reference proteome</keyword>
<dbReference type="RefSeq" id="WP_005948928.1">
    <property type="nucleotide sequence ID" value="NZ_CP136423.1"/>
</dbReference>
<dbReference type="AlphaFoldDB" id="C0CMA5"/>
<evidence type="ECO:0000313" key="4">
    <source>
        <dbReference type="Proteomes" id="UP000003100"/>
    </source>
</evidence>
<dbReference type="Pfam" id="PF10547">
    <property type="entry name" value="P22_AR_N"/>
    <property type="match status" value="1"/>
</dbReference>
<protein>
    <recommendedName>
        <fullName evidence="5">Antirepressor protein ant N-terminal domain-containing protein</fullName>
    </recommendedName>
</protein>
<proteinExistence type="predicted"/>